<dbReference type="EMBL" id="JBGFUD010014077">
    <property type="protein sequence ID" value="MFH4983845.1"/>
    <property type="molecule type" value="Genomic_DNA"/>
</dbReference>
<comment type="caution">
    <text evidence="2">The sequence shown here is derived from an EMBL/GenBank/DDBJ whole genome shotgun (WGS) entry which is preliminary data.</text>
</comment>
<sequence length="116" mass="13267">MHSSESEELVTASSNQSDSLLDKLEEVRTARSHGAETVSDGVHSSCDVSTLFPFFTCTEPSISHLETAVARSKINITEVRWKRYTEKMKEFKHLLSSRRVVWNRFHNVQEVVVIML</sequence>
<evidence type="ECO:0000313" key="2">
    <source>
        <dbReference type="EMBL" id="MFH4983845.1"/>
    </source>
</evidence>
<dbReference type="Proteomes" id="UP001608902">
    <property type="component" value="Unassembled WGS sequence"/>
</dbReference>
<feature type="region of interest" description="Disordered" evidence="1">
    <location>
        <begin position="1"/>
        <end position="20"/>
    </location>
</feature>
<evidence type="ECO:0000313" key="3">
    <source>
        <dbReference type="Proteomes" id="UP001608902"/>
    </source>
</evidence>
<name>A0ABD6EWH6_9BILA</name>
<gene>
    <name evidence="2" type="ORF">AB6A40_010554</name>
</gene>
<proteinExistence type="predicted"/>
<accession>A0ABD6EWH6</accession>
<dbReference type="AlphaFoldDB" id="A0ABD6EWH6"/>
<protein>
    <submittedName>
        <fullName evidence="2">Uncharacterized protein</fullName>
    </submittedName>
</protein>
<organism evidence="2 3">
    <name type="scientific">Gnathostoma spinigerum</name>
    <dbReference type="NCBI Taxonomy" id="75299"/>
    <lineage>
        <taxon>Eukaryota</taxon>
        <taxon>Metazoa</taxon>
        <taxon>Ecdysozoa</taxon>
        <taxon>Nematoda</taxon>
        <taxon>Chromadorea</taxon>
        <taxon>Rhabditida</taxon>
        <taxon>Spirurina</taxon>
        <taxon>Gnathostomatomorpha</taxon>
        <taxon>Gnathostomatoidea</taxon>
        <taxon>Gnathostomatidae</taxon>
        <taxon>Gnathostoma</taxon>
    </lineage>
</organism>
<evidence type="ECO:0000256" key="1">
    <source>
        <dbReference type="SAM" id="MobiDB-lite"/>
    </source>
</evidence>
<reference evidence="2 3" key="1">
    <citation type="submission" date="2024-08" db="EMBL/GenBank/DDBJ databases">
        <title>Gnathostoma spinigerum genome.</title>
        <authorList>
            <person name="Gonzalez-Bertolin B."/>
            <person name="Monzon S."/>
            <person name="Zaballos A."/>
            <person name="Jimenez P."/>
            <person name="Dekumyoy P."/>
            <person name="Varona S."/>
            <person name="Cuesta I."/>
            <person name="Sumanam S."/>
            <person name="Adisakwattana P."/>
            <person name="Gasser R.B."/>
            <person name="Hernandez-Gonzalez A."/>
            <person name="Young N.D."/>
            <person name="Perteguer M.J."/>
        </authorList>
    </citation>
    <scope>NUCLEOTIDE SEQUENCE [LARGE SCALE GENOMIC DNA]</scope>
    <source>
        <strain evidence="2">AL3</strain>
        <tissue evidence="2">Liver</tissue>
    </source>
</reference>
<keyword evidence="3" id="KW-1185">Reference proteome</keyword>